<dbReference type="Proteomes" id="UP000298663">
    <property type="component" value="Chromosome X"/>
</dbReference>
<dbReference type="EMBL" id="AZBU02000001">
    <property type="protein sequence ID" value="TMS36123.1"/>
    <property type="molecule type" value="Genomic_DNA"/>
</dbReference>
<dbReference type="EMBL" id="CM016762">
    <property type="protein sequence ID" value="TMS36123.1"/>
    <property type="molecule type" value="Genomic_DNA"/>
</dbReference>
<reference evidence="1 2" key="1">
    <citation type="journal article" date="2015" name="Genome Biol.">
        <title>Comparative genomics of Steinernema reveals deeply conserved gene regulatory networks.</title>
        <authorList>
            <person name="Dillman A.R."/>
            <person name="Macchietto M."/>
            <person name="Porter C.F."/>
            <person name="Rogers A."/>
            <person name="Williams B."/>
            <person name="Antoshechkin I."/>
            <person name="Lee M.M."/>
            <person name="Goodwin Z."/>
            <person name="Lu X."/>
            <person name="Lewis E.E."/>
            <person name="Goodrich-Blair H."/>
            <person name="Stock S.P."/>
            <person name="Adams B.J."/>
            <person name="Sternberg P.W."/>
            <person name="Mortazavi A."/>
        </authorList>
    </citation>
    <scope>NUCLEOTIDE SEQUENCE [LARGE SCALE GENOMIC DNA]</scope>
    <source>
        <strain evidence="1 2">ALL</strain>
    </source>
</reference>
<dbReference type="AlphaFoldDB" id="A0A4V6I7Q6"/>
<gene>
    <name evidence="1" type="ORF">L596_003372</name>
</gene>
<comment type="caution">
    <text evidence="1">The sequence shown here is derived from an EMBL/GenBank/DDBJ whole genome shotgun (WGS) entry which is preliminary data.</text>
</comment>
<sequence>MGSFATIRKHSWTRDLTLHYAKIVNLAIPSPGLALAQTVWYRLVSQVRPRLSKDGSAKLILSRMSSPGSTIARRKNPLGTLDQQSSDAHRFGLGSIFKSFDM</sequence>
<keyword evidence="2" id="KW-1185">Reference proteome</keyword>
<organism evidence="1 2">
    <name type="scientific">Steinernema carpocapsae</name>
    <name type="common">Entomopathogenic nematode</name>
    <dbReference type="NCBI Taxonomy" id="34508"/>
    <lineage>
        <taxon>Eukaryota</taxon>
        <taxon>Metazoa</taxon>
        <taxon>Ecdysozoa</taxon>
        <taxon>Nematoda</taxon>
        <taxon>Chromadorea</taxon>
        <taxon>Rhabditida</taxon>
        <taxon>Tylenchina</taxon>
        <taxon>Panagrolaimomorpha</taxon>
        <taxon>Strongyloidoidea</taxon>
        <taxon>Steinernematidae</taxon>
        <taxon>Steinernema</taxon>
    </lineage>
</organism>
<evidence type="ECO:0000313" key="2">
    <source>
        <dbReference type="Proteomes" id="UP000298663"/>
    </source>
</evidence>
<reference evidence="1 2" key="2">
    <citation type="journal article" date="2019" name="G3 (Bethesda)">
        <title>Hybrid Assembly of the Genome of the Entomopathogenic Nematode Steinernema carpocapsae Identifies the X-Chromosome.</title>
        <authorList>
            <person name="Serra L."/>
            <person name="Macchietto M."/>
            <person name="Macias-Munoz A."/>
            <person name="McGill C.J."/>
            <person name="Rodriguez I.M."/>
            <person name="Rodriguez B."/>
            <person name="Murad R."/>
            <person name="Mortazavi A."/>
        </authorList>
    </citation>
    <scope>NUCLEOTIDE SEQUENCE [LARGE SCALE GENOMIC DNA]</scope>
    <source>
        <strain evidence="1 2">ALL</strain>
    </source>
</reference>
<accession>A0A4V6I7Q6</accession>
<protein>
    <submittedName>
        <fullName evidence="1">Uncharacterized protein</fullName>
    </submittedName>
</protein>
<name>A0A4V6I7Q6_STECR</name>
<evidence type="ECO:0000313" key="1">
    <source>
        <dbReference type="EMBL" id="TMS36123.1"/>
    </source>
</evidence>
<proteinExistence type="predicted"/>